<dbReference type="SUPFAM" id="SSF52540">
    <property type="entry name" value="P-loop containing nucleoside triphosphate hydrolases"/>
    <property type="match status" value="1"/>
</dbReference>
<proteinExistence type="predicted"/>
<dbReference type="GeneID" id="28852369"/>
<dbReference type="STRING" id="1380566.A0A179F3P1"/>
<dbReference type="EMBL" id="LSBJ02000004">
    <property type="protein sequence ID" value="OAQ59803.1"/>
    <property type="molecule type" value="Genomic_DNA"/>
</dbReference>
<dbReference type="InterPro" id="IPR024983">
    <property type="entry name" value="CHAT_dom"/>
</dbReference>
<dbReference type="Pfam" id="PF12770">
    <property type="entry name" value="CHAT"/>
    <property type="match status" value="1"/>
</dbReference>
<accession>A0A179F3P1</accession>
<sequence>MASTVRIHEVDTISGEASSTSTNSPRWQIEVSAAAKSVSIELCDPATKLATQALPGLGSEESIAWYLEEYMNEPFETTKSESAAELLTAYGRDLASQIVASDLLPKNGHIRLQISTARRTGNAPESLSPSLHHLHWEVLEDVRVWPAGFQLSEVNVVRSVTDATTKSTSNSCREKVKPNTYSILLVVSRPRPEEAIEYQLVAKSLVAIVERLSSTNRTVNISLKILRPPTWQSFREDLSDHHYDLVHFDMNGKIEPGKEGNARAVLEFSKPHLRNPLKIKSDWRAGDEVGKELAKAGVRTVVLNACNSATFRASAPGTNLAEILLSHGVHSVLAMACKVTEEAVDIFMGAFYQLLLADGSSIEDATRAGRRSLLRSWSRRASYMYQVQLADYIVPVLYISKAAPEVAKSNGSFFSMAKSMLSSVMQYAPAATTARINGSAEHRTKQQEGLPGRDFNILSLEVLLSVSPVVLLHGQGGVGKTKFLQYACRWWKATNWITAAAYIDFGQPRSYLNGSIETIARSIAVQLEFERKDMSAQEVIEKLQAGRYLVVFDSAEVFDTENPGDQIYVRCPGKLAKGLTAFIDKLKATVSRSVVVVASRLDTTTIASIPLECHKYQLPGLSVLDSVELLQNLALTPGQRTPEGFHSRENIELLRRAAIILEGNPAALQLIVPELKRVNLDGKTLLDNLLYGVCTTAIRQDLSLYGRFERSVIDACALESLSDADATGVTVYHLCPFWNLMPKDLHMYYWFFGLSTYEGVPEYNLKTWLSQNFRRLVEMAPTGQSIRAHWPDMERRLMSMGILSHATITKQNGDSMPCYHVHPIFTLLSRGLLNEAGWKQARFAFVRAAILWDSHDNKYGADNWASVKWDSGHQGPQHEDYLYNWRAIALAWSVKDGNPVEEASRMGISLFDCVYRLITDALYGNPRQGRLLIPHFTLHLLHLHGIIDLLRPNQTPTDQDVYAILTYSWDLWTLETGLLEPPYAKLTALIGTALDVFRRWRIATTTQARSGTNGELAFPSPATEVSYQQLLHALAISTQDTGDILGAKKLYEAHLATNPVTTDTKMLRIISRWHFQSLGNWGGCVFTIAQSTGAVHKNMIRDGLRSLLEAAWDDGKPGKLMGWMMKNLTENPEEFCRIKVRDEVAFCLEREPEAVKKFGWFAKGLLEMPLYAVYEDLFAQPNEPGADDATSAPSKTKAERMFKEITKALEPVNTKDGGLRRVVPHTLLMKMGASDHEFIIRQLAGDTTGAAAVWQQTELAREALSSTTSTGWQRLAELHMGMYMVAVTEAAEPDYKKGLTHLKEWWKLHEHRAMSPRSRCCALIDLAACHHGLGQVAETSRAVIQLIQVGQSMVPTDCLKGDVEATHNWLYKTIFGFRKLHVFLDVKAAILPSTTDVAQLTFPERAMMYQIMTRAKDRQRHKLQAQFLSQGFPQGCI</sequence>
<feature type="region of interest" description="Disordered" evidence="1">
    <location>
        <begin position="1"/>
        <end position="24"/>
    </location>
</feature>
<dbReference type="Proteomes" id="UP000078397">
    <property type="component" value="Unassembled WGS sequence"/>
</dbReference>
<evidence type="ECO:0000259" key="2">
    <source>
        <dbReference type="Pfam" id="PF12770"/>
    </source>
</evidence>
<gene>
    <name evidence="3" type="ORF">VFPPC_09917</name>
</gene>
<feature type="compositionally biased region" description="Basic and acidic residues" evidence="1">
    <location>
        <begin position="1"/>
        <end position="11"/>
    </location>
</feature>
<dbReference type="InterPro" id="IPR027417">
    <property type="entry name" value="P-loop_NTPase"/>
</dbReference>
<comment type="caution">
    <text evidence="3">The sequence shown here is derived from an EMBL/GenBank/DDBJ whole genome shotgun (WGS) entry which is preliminary data.</text>
</comment>
<organism evidence="3 4">
    <name type="scientific">Pochonia chlamydosporia 170</name>
    <dbReference type="NCBI Taxonomy" id="1380566"/>
    <lineage>
        <taxon>Eukaryota</taxon>
        <taxon>Fungi</taxon>
        <taxon>Dikarya</taxon>
        <taxon>Ascomycota</taxon>
        <taxon>Pezizomycotina</taxon>
        <taxon>Sordariomycetes</taxon>
        <taxon>Hypocreomycetidae</taxon>
        <taxon>Hypocreales</taxon>
        <taxon>Clavicipitaceae</taxon>
        <taxon>Pochonia</taxon>
    </lineage>
</organism>
<dbReference type="KEGG" id="pchm:VFPPC_09917"/>
<reference evidence="3 4" key="1">
    <citation type="journal article" date="2016" name="PLoS Pathog.">
        <title>Biosynthesis of antibiotic leucinostatins in bio-control fungus Purpureocillium lilacinum and their inhibition on phytophthora revealed by genome mining.</title>
        <authorList>
            <person name="Wang G."/>
            <person name="Liu Z."/>
            <person name="Lin R."/>
            <person name="Li E."/>
            <person name="Mao Z."/>
            <person name="Ling J."/>
            <person name="Yang Y."/>
            <person name="Yin W.B."/>
            <person name="Xie B."/>
        </authorList>
    </citation>
    <scope>NUCLEOTIDE SEQUENCE [LARGE SCALE GENOMIC DNA]</scope>
    <source>
        <strain evidence="3">170</strain>
    </source>
</reference>
<feature type="compositionally biased region" description="Polar residues" evidence="1">
    <location>
        <begin position="15"/>
        <end position="24"/>
    </location>
</feature>
<protein>
    <submittedName>
        <fullName evidence="3">CHAT domain-containing protein</fullName>
    </submittedName>
</protein>
<dbReference type="Gene3D" id="3.40.50.300">
    <property type="entry name" value="P-loop containing nucleotide triphosphate hydrolases"/>
    <property type="match status" value="1"/>
</dbReference>
<dbReference type="OrthoDB" id="5106606at2759"/>
<name>A0A179F3P1_METCM</name>
<evidence type="ECO:0000313" key="3">
    <source>
        <dbReference type="EMBL" id="OAQ59803.1"/>
    </source>
</evidence>
<evidence type="ECO:0000313" key="4">
    <source>
        <dbReference type="Proteomes" id="UP000078397"/>
    </source>
</evidence>
<keyword evidence="4" id="KW-1185">Reference proteome</keyword>
<feature type="domain" description="CHAT" evidence="2">
    <location>
        <begin position="128"/>
        <end position="379"/>
    </location>
</feature>
<dbReference type="RefSeq" id="XP_018137764.1">
    <property type="nucleotide sequence ID" value="XM_018288375.1"/>
</dbReference>
<evidence type="ECO:0000256" key="1">
    <source>
        <dbReference type="SAM" id="MobiDB-lite"/>
    </source>
</evidence>